<gene>
    <name evidence="6" type="ORF">ZOSMA_33G01210</name>
</gene>
<sequence>MTNFIMTMDLMKLALLGASCCVMLTGHFTTQLLTQHFFYWKNPKEQKAIVIIILLAPLYSITSYVGLLDIKGSEIFFTFLDSIKKCYEALVIAKFMALMYSYLNISLTHDIIPKEMRGRVIRNSFPISLFMPPTIRLEQGTLKLLKYWIWQFVVIRPVCSILMPALHFVGVYPDWLSWTFTIVLYISVSMALYAVVLFYHVFAKELAPHKPLSKFVCIEGIVFFCFWQDVVLNVLTSAGIIKSHWLNVDRIEITLKNTLVLLEMIVFSVIQQYAFHVAPYSGEEKRKRALERKTD</sequence>
<evidence type="ECO:0000313" key="6">
    <source>
        <dbReference type="EMBL" id="KMZ65088.1"/>
    </source>
</evidence>
<proteinExistence type="predicted"/>
<feature type="transmembrane region" description="Helical" evidence="5">
    <location>
        <begin position="48"/>
        <end position="67"/>
    </location>
</feature>
<evidence type="ECO:0000313" key="7">
    <source>
        <dbReference type="Proteomes" id="UP000036987"/>
    </source>
</evidence>
<evidence type="ECO:0000256" key="2">
    <source>
        <dbReference type="ARBA" id="ARBA00022692"/>
    </source>
</evidence>
<dbReference type="Proteomes" id="UP000036987">
    <property type="component" value="Unassembled WGS sequence"/>
</dbReference>
<reference evidence="7" key="1">
    <citation type="journal article" date="2016" name="Nature">
        <title>The genome of the seagrass Zostera marina reveals angiosperm adaptation to the sea.</title>
        <authorList>
            <person name="Olsen J.L."/>
            <person name="Rouze P."/>
            <person name="Verhelst B."/>
            <person name="Lin Y.-C."/>
            <person name="Bayer T."/>
            <person name="Collen J."/>
            <person name="Dattolo E."/>
            <person name="De Paoli E."/>
            <person name="Dittami S."/>
            <person name="Maumus F."/>
            <person name="Michel G."/>
            <person name="Kersting A."/>
            <person name="Lauritano C."/>
            <person name="Lohaus R."/>
            <person name="Toepel M."/>
            <person name="Tonon T."/>
            <person name="Vanneste K."/>
            <person name="Amirebrahimi M."/>
            <person name="Brakel J."/>
            <person name="Bostroem C."/>
            <person name="Chovatia M."/>
            <person name="Grimwood J."/>
            <person name="Jenkins J.W."/>
            <person name="Jueterbock A."/>
            <person name="Mraz A."/>
            <person name="Stam W.T."/>
            <person name="Tice H."/>
            <person name="Bornberg-Bauer E."/>
            <person name="Green P.J."/>
            <person name="Pearson G.A."/>
            <person name="Procaccini G."/>
            <person name="Duarte C.M."/>
            <person name="Schmutz J."/>
            <person name="Reusch T.B.H."/>
            <person name="Van de Peer Y."/>
        </authorList>
    </citation>
    <scope>NUCLEOTIDE SEQUENCE [LARGE SCALE GENOMIC DNA]</scope>
    <source>
        <strain evidence="7">cv. Finnish</strain>
    </source>
</reference>
<keyword evidence="2 5" id="KW-0812">Transmembrane</keyword>
<dbReference type="GO" id="GO:0022857">
    <property type="term" value="F:transmembrane transporter activity"/>
    <property type="evidence" value="ECO:0000318"/>
    <property type="project" value="GO_Central"/>
</dbReference>
<feature type="transmembrane region" description="Helical" evidence="5">
    <location>
        <begin position="175"/>
        <end position="203"/>
    </location>
</feature>
<feature type="transmembrane region" description="Helical" evidence="5">
    <location>
        <begin position="260"/>
        <end position="278"/>
    </location>
</feature>
<comment type="caution">
    <text evidence="6">The sequence shown here is derived from an EMBL/GenBank/DDBJ whole genome shotgun (WGS) entry which is preliminary data.</text>
</comment>
<keyword evidence="7" id="KW-1185">Reference proteome</keyword>
<keyword evidence="3 5" id="KW-1133">Transmembrane helix</keyword>
<comment type="subcellular location">
    <subcellularLocation>
        <location evidence="1">Membrane</location>
        <topology evidence="1">Multi-pass membrane protein</topology>
    </subcellularLocation>
</comment>
<dbReference type="AlphaFoldDB" id="A0A0K9P7U3"/>
<dbReference type="EMBL" id="LFYR01001077">
    <property type="protein sequence ID" value="KMZ65088.1"/>
    <property type="molecule type" value="Genomic_DNA"/>
</dbReference>
<dbReference type="OrthoDB" id="5348404at2759"/>
<protein>
    <submittedName>
        <fullName evidence="6">Uncharacterized protein</fullName>
    </submittedName>
</protein>
<evidence type="ECO:0000256" key="5">
    <source>
        <dbReference type="SAM" id="Phobius"/>
    </source>
</evidence>
<name>A0A0K9P7U3_ZOSMR</name>
<feature type="transmembrane region" description="Helical" evidence="5">
    <location>
        <begin position="215"/>
        <end position="240"/>
    </location>
</feature>
<dbReference type="PANTHER" id="PTHR23423">
    <property type="entry name" value="ORGANIC SOLUTE TRANSPORTER-RELATED"/>
    <property type="match status" value="1"/>
</dbReference>
<dbReference type="OMA" id="CLEMIVF"/>
<dbReference type="InterPro" id="IPR005178">
    <property type="entry name" value="Ostalpha/TMEM184C"/>
</dbReference>
<keyword evidence="4 5" id="KW-0472">Membrane</keyword>
<dbReference type="Pfam" id="PF03619">
    <property type="entry name" value="Solute_trans_a"/>
    <property type="match status" value="1"/>
</dbReference>
<evidence type="ECO:0000256" key="3">
    <source>
        <dbReference type="ARBA" id="ARBA00022989"/>
    </source>
</evidence>
<dbReference type="STRING" id="29655.A0A0K9P7U3"/>
<organism evidence="6 7">
    <name type="scientific">Zostera marina</name>
    <name type="common">Eelgrass</name>
    <dbReference type="NCBI Taxonomy" id="29655"/>
    <lineage>
        <taxon>Eukaryota</taxon>
        <taxon>Viridiplantae</taxon>
        <taxon>Streptophyta</taxon>
        <taxon>Embryophyta</taxon>
        <taxon>Tracheophyta</taxon>
        <taxon>Spermatophyta</taxon>
        <taxon>Magnoliopsida</taxon>
        <taxon>Liliopsida</taxon>
        <taxon>Zosteraceae</taxon>
        <taxon>Zostera</taxon>
    </lineage>
</organism>
<evidence type="ECO:0000256" key="4">
    <source>
        <dbReference type="ARBA" id="ARBA00023136"/>
    </source>
</evidence>
<dbReference type="SMART" id="SM01417">
    <property type="entry name" value="Solute_trans_a"/>
    <property type="match status" value="1"/>
</dbReference>
<accession>A0A0K9P7U3</accession>
<evidence type="ECO:0000256" key="1">
    <source>
        <dbReference type="ARBA" id="ARBA00004141"/>
    </source>
</evidence>
<feature type="transmembrane region" description="Helical" evidence="5">
    <location>
        <begin position="147"/>
        <end position="169"/>
    </location>
</feature>
<dbReference type="GO" id="GO:0016020">
    <property type="term" value="C:membrane"/>
    <property type="evidence" value="ECO:0000318"/>
    <property type="project" value="GO_Central"/>
</dbReference>